<dbReference type="Pfam" id="PF08774">
    <property type="entry name" value="VRR_NUC"/>
    <property type="match status" value="1"/>
</dbReference>
<comment type="caution">
    <text evidence="12">The sequence shown here is derived from an EMBL/GenBank/DDBJ whole genome shotgun (WGS) entry which is preliminary data.</text>
</comment>
<dbReference type="EC" id="3.1.4.1" evidence="5"/>
<gene>
    <name evidence="12" type="ORF">S01H1_37407</name>
</gene>
<comment type="cofactor">
    <cofactor evidence="2">
        <name>Mn(2+)</name>
        <dbReference type="ChEBI" id="CHEBI:29035"/>
    </cofactor>
</comment>
<dbReference type="GO" id="GO:0008409">
    <property type="term" value="F:5'-3' exonuclease activity"/>
    <property type="evidence" value="ECO:0007669"/>
    <property type="project" value="TreeGrafter"/>
</dbReference>
<evidence type="ECO:0000256" key="1">
    <source>
        <dbReference type="ARBA" id="ARBA00000983"/>
    </source>
</evidence>
<evidence type="ECO:0000256" key="9">
    <source>
        <dbReference type="ARBA" id="ARBA00022842"/>
    </source>
</evidence>
<dbReference type="EMBL" id="BARS01023492">
    <property type="protein sequence ID" value="GAG12098.1"/>
    <property type="molecule type" value="Genomic_DNA"/>
</dbReference>
<evidence type="ECO:0000256" key="10">
    <source>
        <dbReference type="ARBA" id="ARBA00023211"/>
    </source>
</evidence>
<dbReference type="GO" id="GO:0070336">
    <property type="term" value="F:flap-structured DNA binding"/>
    <property type="evidence" value="ECO:0007669"/>
    <property type="project" value="TreeGrafter"/>
</dbReference>
<comment type="similarity">
    <text evidence="4">Belongs to the FAN1 family.</text>
</comment>
<evidence type="ECO:0000256" key="5">
    <source>
        <dbReference type="ARBA" id="ARBA00012029"/>
    </source>
</evidence>
<evidence type="ECO:0000256" key="8">
    <source>
        <dbReference type="ARBA" id="ARBA00022801"/>
    </source>
</evidence>
<organism evidence="12">
    <name type="scientific">marine sediment metagenome</name>
    <dbReference type="NCBI Taxonomy" id="412755"/>
    <lineage>
        <taxon>unclassified sequences</taxon>
        <taxon>metagenomes</taxon>
        <taxon>ecological metagenomes</taxon>
    </lineage>
</organism>
<feature type="non-terminal residue" evidence="12">
    <location>
        <position position="269"/>
    </location>
</feature>
<sequence length="269" mass="32714">ALSKNNKKYKEIEKEVIEKIKKQHAQNPKYIFEKKPSQDEILRKYNVEIININTTYVKNKDRKVKIISNGIEVTAENFAKYYFEKKGYNVIEVESIPFHVIFGTFMWILIQDPRDTKNRIVMFGDRIAYEQKVQGKQIQTFLPEDYGTPGFYTRRKNDIQKHLDELARDDDDLLWLFDYWLYYSFKFRNYLWAHRDEDIEKAKILIQILGLDSIKKILHYMIKNYWDRYLGWPDLFIYNKNQYFFVEVKSSKDKLSDNQKNWIKGNYEE</sequence>
<dbReference type="InterPro" id="IPR011856">
    <property type="entry name" value="tRNA_endonuc-like_dom_sf"/>
</dbReference>
<dbReference type="InterPro" id="IPR014883">
    <property type="entry name" value="VRR_NUC"/>
</dbReference>
<keyword evidence="7" id="KW-0479">Metal-binding</keyword>
<keyword evidence="6" id="KW-0540">Nuclease</keyword>
<dbReference type="GO" id="GO:0004528">
    <property type="term" value="F:phosphodiesterase I activity"/>
    <property type="evidence" value="ECO:0007669"/>
    <property type="project" value="UniProtKB-EC"/>
</dbReference>
<dbReference type="Gene3D" id="3.40.1350.10">
    <property type="match status" value="1"/>
</dbReference>
<dbReference type="GO" id="GO:0005634">
    <property type="term" value="C:nucleus"/>
    <property type="evidence" value="ECO:0007669"/>
    <property type="project" value="TreeGrafter"/>
</dbReference>
<comment type="cofactor">
    <cofactor evidence="3">
        <name>Mg(2+)</name>
        <dbReference type="ChEBI" id="CHEBI:18420"/>
    </cofactor>
</comment>
<evidence type="ECO:0000256" key="4">
    <source>
        <dbReference type="ARBA" id="ARBA00005533"/>
    </source>
</evidence>
<feature type="domain" description="VRR-NUC" evidence="11">
    <location>
        <begin position="199"/>
        <end position="264"/>
    </location>
</feature>
<dbReference type="GO" id="GO:0017108">
    <property type="term" value="F:5'-flap endonuclease activity"/>
    <property type="evidence" value="ECO:0007669"/>
    <property type="project" value="TreeGrafter"/>
</dbReference>
<evidence type="ECO:0000256" key="6">
    <source>
        <dbReference type="ARBA" id="ARBA00022722"/>
    </source>
</evidence>
<comment type="catalytic activity">
    <reaction evidence="1">
        <text>Hydrolytically removes 5'-nucleotides successively from the 3'-hydroxy termini of 3'-hydroxy-terminated oligonucleotides.</text>
        <dbReference type="EC" id="3.1.4.1"/>
    </reaction>
</comment>
<dbReference type="AlphaFoldDB" id="X0VHZ6"/>
<evidence type="ECO:0000256" key="2">
    <source>
        <dbReference type="ARBA" id="ARBA00001936"/>
    </source>
</evidence>
<protein>
    <recommendedName>
        <fullName evidence="5">phosphodiesterase I</fullName>
        <ecNumber evidence="5">3.1.4.1</ecNumber>
    </recommendedName>
</protein>
<dbReference type="PANTHER" id="PTHR15749">
    <property type="entry name" value="FANCONI-ASSOCIATED NUCLEASE 1"/>
    <property type="match status" value="1"/>
</dbReference>
<reference evidence="12" key="1">
    <citation type="journal article" date="2014" name="Front. Microbiol.">
        <title>High frequency of phylogenetically diverse reductive dehalogenase-homologous genes in deep subseafloor sedimentary metagenomes.</title>
        <authorList>
            <person name="Kawai M."/>
            <person name="Futagami T."/>
            <person name="Toyoda A."/>
            <person name="Takaki Y."/>
            <person name="Nishi S."/>
            <person name="Hori S."/>
            <person name="Arai W."/>
            <person name="Tsubouchi T."/>
            <person name="Morono Y."/>
            <person name="Uchiyama I."/>
            <person name="Ito T."/>
            <person name="Fujiyama A."/>
            <person name="Inagaki F."/>
            <person name="Takami H."/>
        </authorList>
    </citation>
    <scope>NUCLEOTIDE SEQUENCE</scope>
    <source>
        <strain evidence="12">Expedition CK06-06</strain>
    </source>
</reference>
<evidence type="ECO:0000256" key="7">
    <source>
        <dbReference type="ARBA" id="ARBA00022723"/>
    </source>
</evidence>
<keyword evidence="10" id="KW-0464">Manganese</keyword>
<feature type="non-terminal residue" evidence="12">
    <location>
        <position position="1"/>
    </location>
</feature>
<keyword evidence="8" id="KW-0378">Hydrolase</keyword>
<keyword evidence="9" id="KW-0460">Magnesium</keyword>
<name>X0VHZ6_9ZZZZ</name>
<dbReference type="InterPro" id="IPR033315">
    <property type="entry name" value="Fan1-like"/>
</dbReference>
<proteinExistence type="inferred from homology"/>
<evidence type="ECO:0000259" key="11">
    <source>
        <dbReference type="Pfam" id="PF08774"/>
    </source>
</evidence>
<dbReference type="PANTHER" id="PTHR15749:SF4">
    <property type="entry name" value="FANCONI-ASSOCIATED NUCLEASE 1"/>
    <property type="match status" value="1"/>
</dbReference>
<evidence type="ECO:0000256" key="3">
    <source>
        <dbReference type="ARBA" id="ARBA00001946"/>
    </source>
</evidence>
<evidence type="ECO:0000313" key="12">
    <source>
        <dbReference type="EMBL" id="GAG12098.1"/>
    </source>
</evidence>
<dbReference type="GO" id="GO:0036297">
    <property type="term" value="P:interstrand cross-link repair"/>
    <property type="evidence" value="ECO:0007669"/>
    <property type="project" value="InterPro"/>
</dbReference>
<accession>X0VHZ6</accession>